<dbReference type="PANTHER" id="PTHR33164">
    <property type="entry name" value="TRANSCRIPTIONAL REGULATOR, MARR FAMILY"/>
    <property type="match status" value="1"/>
</dbReference>
<evidence type="ECO:0000256" key="4">
    <source>
        <dbReference type="SAM" id="MobiDB-lite"/>
    </source>
</evidence>
<evidence type="ECO:0000256" key="1">
    <source>
        <dbReference type="ARBA" id="ARBA00023015"/>
    </source>
</evidence>
<feature type="region of interest" description="Disordered" evidence="4">
    <location>
        <begin position="148"/>
        <end position="167"/>
    </location>
</feature>
<dbReference type="InterPro" id="IPR036390">
    <property type="entry name" value="WH_DNA-bd_sf"/>
</dbReference>
<keyword evidence="2" id="KW-0238">DNA-binding</keyword>
<sequence length="167" mass="18913">MGENEVPFASEGFYWEFIDATKDAFSTERWQSMLMDCSKNEMLALVHVYRAGETTMSRVAEYVGVPLNTATGIVTRLEKRGLVQRWRSEQDKRVMVVRITDQGTRQVNAVIEAIGTTVGRVFAGLENEERQVLLKLIGRLPALLQEEAETQKTSRTKKGSMKRIAID</sequence>
<keyword evidence="7" id="KW-1185">Reference proteome</keyword>
<feature type="domain" description="HTH marR-type" evidence="5">
    <location>
        <begin position="1"/>
        <end position="142"/>
    </location>
</feature>
<gene>
    <name evidence="6" type="ORF">QNJ86_03780</name>
</gene>
<dbReference type="InterPro" id="IPR023187">
    <property type="entry name" value="Tscrpt_reg_MarR-type_CS"/>
</dbReference>
<evidence type="ECO:0000313" key="7">
    <source>
        <dbReference type="Proteomes" id="UP001232750"/>
    </source>
</evidence>
<dbReference type="InterPro" id="IPR036388">
    <property type="entry name" value="WH-like_DNA-bd_sf"/>
</dbReference>
<keyword evidence="1" id="KW-0805">Transcription regulation</keyword>
<dbReference type="InterPro" id="IPR000835">
    <property type="entry name" value="HTH_MarR-typ"/>
</dbReference>
<dbReference type="RefSeq" id="WP_283831261.1">
    <property type="nucleotide sequence ID" value="NZ_JASJEU010000007.1"/>
</dbReference>
<dbReference type="Gene3D" id="1.10.10.10">
    <property type="entry name" value="Winged helix-like DNA-binding domain superfamily/Winged helix DNA-binding domain"/>
    <property type="match status" value="1"/>
</dbReference>
<dbReference type="Proteomes" id="UP001232750">
    <property type="component" value="Unassembled WGS sequence"/>
</dbReference>
<proteinExistence type="predicted"/>
<evidence type="ECO:0000313" key="6">
    <source>
        <dbReference type="EMBL" id="MDJ1649914.1"/>
    </source>
</evidence>
<dbReference type="EMBL" id="JASJEU010000007">
    <property type="protein sequence ID" value="MDJ1649914.1"/>
    <property type="molecule type" value="Genomic_DNA"/>
</dbReference>
<dbReference type="Pfam" id="PF01047">
    <property type="entry name" value="MarR"/>
    <property type="match status" value="1"/>
</dbReference>
<dbReference type="InterPro" id="IPR039422">
    <property type="entry name" value="MarR/SlyA-like"/>
</dbReference>
<keyword evidence="3" id="KW-0804">Transcription</keyword>
<protein>
    <submittedName>
        <fullName evidence="6">MarR family transcriptional regulator</fullName>
    </submittedName>
</protein>
<evidence type="ECO:0000256" key="2">
    <source>
        <dbReference type="ARBA" id="ARBA00023125"/>
    </source>
</evidence>
<dbReference type="PRINTS" id="PR00598">
    <property type="entry name" value="HTHMARR"/>
</dbReference>
<reference evidence="6 7" key="1">
    <citation type="submission" date="2023-05" db="EMBL/GenBank/DDBJ databases">
        <title>Gordonibacter KGMB12511T sp. nov., isolated from faeces of healthy Korean.</title>
        <authorList>
            <person name="Kim H.S."/>
            <person name="Kim J.-S."/>
            <person name="Suh M.K."/>
            <person name="Eom M.K."/>
            <person name="Do H.E."/>
            <person name="Lee J.-S."/>
        </authorList>
    </citation>
    <scope>NUCLEOTIDE SEQUENCE [LARGE SCALE GENOMIC DNA]</scope>
    <source>
        <strain evidence="6 7">KGMB12511</strain>
    </source>
</reference>
<evidence type="ECO:0000259" key="5">
    <source>
        <dbReference type="PROSITE" id="PS50995"/>
    </source>
</evidence>
<dbReference type="PROSITE" id="PS01117">
    <property type="entry name" value="HTH_MARR_1"/>
    <property type="match status" value="1"/>
</dbReference>
<name>A0ABT7DK57_9ACTN</name>
<dbReference type="SUPFAM" id="SSF46785">
    <property type="entry name" value="Winged helix' DNA-binding domain"/>
    <property type="match status" value="1"/>
</dbReference>
<evidence type="ECO:0000256" key="3">
    <source>
        <dbReference type="ARBA" id="ARBA00023163"/>
    </source>
</evidence>
<organism evidence="6 7">
    <name type="scientific">Gordonibacter faecis</name>
    <dbReference type="NCBI Taxonomy" id="3047475"/>
    <lineage>
        <taxon>Bacteria</taxon>
        <taxon>Bacillati</taxon>
        <taxon>Actinomycetota</taxon>
        <taxon>Coriobacteriia</taxon>
        <taxon>Eggerthellales</taxon>
        <taxon>Eggerthellaceae</taxon>
        <taxon>Gordonibacter</taxon>
    </lineage>
</organism>
<dbReference type="PROSITE" id="PS50995">
    <property type="entry name" value="HTH_MARR_2"/>
    <property type="match status" value="1"/>
</dbReference>
<dbReference type="PANTHER" id="PTHR33164:SF89">
    <property type="entry name" value="MARR FAMILY REGULATORY PROTEIN"/>
    <property type="match status" value="1"/>
</dbReference>
<dbReference type="SMART" id="SM00347">
    <property type="entry name" value="HTH_MARR"/>
    <property type="match status" value="1"/>
</dbReference>
<comment type="caution">
    <text evidence="6">The sequence shown here is derived from an EMBL/GenBank/DDBJ whole genome shotgun (WGS) entry which is preliminary data.</text>
</comment>
<accession>A0ABT7DK57</accession>